<accession>A0A2I0IZ21</accession>
<organism evidence="1 2">
    <name type="scientific">Punica granatum</name>
    <name type="common">Pomegranate</name>
    <dbReference type="NCBI Taxonomy" id="22663"/>
    <lineage>
        <taxon>Eukaryota</taxon>
        <taxon>Viridiplantae</taxon>
        <taxon>Streptophyta</taxon>
        <taxon>Embryophyta</taxon>
        <taxon>Tracheophyta</taxon>
        <taxon>Spermatophyta</taxon>
        <taxon>Magnoliopsida</taxon>
        <taxon>eudicotyledons</taxon>
        <taxon>Gunneridae</taxon>
        <taxon>Pentapetalae</taxon>
        <taxon>rosids</taxon>
        <taxon>malvids</taxon>
        <taxon>Myrtales</taxon>
        <taxon>Lythraceae</taxon>
        <taxon>Punica</taxon>
    </lineage>
</organism>
<evidence type="ECO:0000313" key="1">
    <source>
        <dbReference type="EMBL" id="PKI49242.1"/>
    </source>
</evidence>
<dbReference type="Proteomes" id="UP000233551">
    <property type="component" value="Unassembled WGS sequence"/>
</dbReference>
<name>A0A2I0IZ21_PUNGR</name>
<protein>
    <submittedName>
        <fullName evidence="1">Uncharacterized protein</fullName>
    </submittedName>
</protein>
<comment type="caution">
    <text evidence="1">The sequence shown here is derived from an EMBL/GenBank/DDBJ whole genome shotgun (WGS) entry which is preliminary data.</text>
</comment>
<evidence type="ECO:0000313" key="2">
    <source>
        <dbReference type="Proteomes" id="UP000233551"/>
    </source>
</evidence>
<dbReference type="AlphaFoldDB" id="A0A2I0IZ21"/>
<sequence>MFEKLGARGVRLECTVGVREASGSRGACTGARLDARARGSVRLRWAMVASFVLNKGKKMSWVPLGLELSREETRISIDRAFEARGSS</sequence>
<dbReference type="EMBL" id="PGOL01002258">
    <property type="protein sequence ID" value="PKI49242.1"/>
    <property type="molecule type" value="Genomic_DNA"/>
</dbReference>
<reference evidence="1 2" key="1">
    <citation type="submission" date="2017-11" db="EMBL/GenBank/DDBJ databases">
        <title>De-novo sequencing of pomegranate (Punica granatum L.) genome.</title>
        <authorList>
            <person name="Akparov Z."/>
            <person name="Amiraslanov A."/>
            <person name="Hajiyeva S."/>
            <person name="Abbasov M."/>
            <person name="Kaur K."/>
            <person name="Hamwieh A."/>
            <person name="Solovyev V."/>
            <person name="Salamov A."/>
            <person name="Braich B."/>
            <person name="Kosarev P."/>
            <person name="Mahmoud A."/>
            <person name="Hajiyev E."/>
            <person name="Babayeva S."/>
            <person name="Izzatullayeva V."/>
            <person name="Mammadov A."/>
            <person name="Mammadov A."/>
            <person name="Sharifova S."/>
            <person name="Ojaghi J."/>
            <person name="Eynullazada K."/>
            <person name="Bayramov B."/>
            <person name="Abdulazimova A."/>
            <person name="Shahmuradov I."/>
        </authorList>
    </citation>
    <scope>NUCLEOTIDE SEQUENCE [LARGE SCALE GENOMIC DNA]</scope>
    <source>
        <strain evidence="2">cv. AG2017</strain>
        <tissue evidence="1">Leaf</tissue>
    </source>
</reference>
<keyword evidence="2" id="KW-1185">Reference proteome</keyword>
<proteinExistence type="predicted"/>
<gene>
    <name evidence="1" type="ORF">CRG98_030351</name>
</gene>